<accession>A0AAE0BMJ1</accession>
<proteinExistence type="predicted"/>
<feature type="non-terminal residue" evidence="1">
    <location>
        <position position="1"/>
    </location>
</feature>
<name>A0AAE0BMJ1_9CHLO</name>
<protein>
    <submittedName>
        <fullName evidence="1">Uncharacterized protein</fullName>
    </submittedName>
</protein>
<evidence type="ECO:0000313" key="2">
    <source>
        <dbReference type="Proteomes" id="UP001190700"/>
    </source>
</evidence>
<organism evidence="1 2">
    <name type="scientific">Cymbomonas tetramitiformis</name>
    <dbReference type="NCBI Taxonomy" id="36881"/>
    <lineage>
        <taxon>Eukaryota</taxon>
        <taxon>Viridiplantae</taxon>
        <taxon>Chlorophyta</taxon>
        <taxon>Pyramimonadophyceae</taxon>
        <taxon>Pyramimonadales</taxon>
        <taxon>Pyramimonadaceae</taxon>
        <taxon>Cymbomonas</taxon>
    </lineage>
</organism>
<dbReference type="AlphaFoldDB" id="A0AAE0BMJ1"/>
<comment type="caution">
    <text evidence="1">The sequence shown here is derived from an EMBL/GenBank/DDBJ whole genome shotgun (WGS) entry which is preliminary data.</text>
</comment>
<dbReference type="EMBL" id="LGRX02033978">
    <property type="protein sequence ID" value="KAK3239252.1"/>
    <property type="molecule type" value="Genomic_DNA"/>
</dbReference>
<reference evidence="1 2" key="1">
    <citation type="journal article" date="2015" name="Genome Biol. Evol.">
        <title>Comparative Genomics of a Bacterivorous Green Alga Reveals Evolutionary Causalities and Consequences of Phago-Mixotrophic Mode of Nutrition.</title>
        <authorList>
            <person name="Burns J.A."/>
            <person name="Paasch A."/>
            <person name="Narechania A."/>
            <person name="Kim E."/>
        </authorList>
    </citation>
    <scope>NUCLEOTIDE SEQUENCE [LARGE SCALE GENOMIC DNA]</scope>
    <source>
        <strain evidence="1 2">PLY_AMNH</strain>
    </source>
</reference>
<keyword evidence="2" id="KW-1185">Reference proteome</keyword>
<sequence length="184" mass="20118">AGAANAHTAPTSYRNCVLFLTSVQDKIVGMSTEELGGALHIHPSVAIPMRLRAAVLKADGFEEALKVTASIKPRPHDLRDTDGRLTRTYKYYSKPDVFELETFQYRKPCCKLVPRSSVRRTESMGQLKGGLDCEGGADANWAPPPGGFESAVPEGEHNHIPENLVDVEAMLNKALERLESKSLS</sequence>
<dbReference type="Proteomes" id="UP001190700">
    <property type="component" value="Unassembled WGS sequence"/>
</dbReference>
<evidence type="ECO:0000313" key="1">
    <source>
        <dbReference type="EMBL" id="KAK3239252.1"/>
    </source>
</evidence>
<gene>
    <name evidence="1" type="ORF">CYMTET_50803</name>
</gene>